<evidence type="ECO:0000256" key="5">
    <source>
        <dbReference type="ARBA" id="ARBA00023004"/>
    </source>
</evidence>
<dbReference type="InterPro" id="IPR027596">
    <property type="entry name" value="AmmeMemoSam_rS"/>
</dbReference>
<dbReference type="GO" id="GO:0051539">
    <property type="term" value="F:4 iron, 4 sulfur cluster binding"/>
    <property type="evidence" value="ECO:0007669"/>
    <property type="project" value="UniProtKB-KW"/>
</dbReference>
<feature type="domain" description="RAP" evidence="8">
    <location>
        <begin position="340"/>
        <end position="393"/>
    </location>
</feature>
<dbReference type="PANTHER" id="PTHR30352:SF5">
    <property type="entry name" value="PYRUVATE FORMATE-LYASE 1-ACTIVATING ENZYME"/>
    <property type="match status" value="1"/>
</dbReference>
<dbReference type="InterPro" id="IPR013785">
    <property type="entry name" value="Aldolase_TIM"/>
</dbReference>
<dbReference type="Gene3D" id="2.170.16.10">
    <property type="entry name" value="Hedgehog/Intein (Hint) domain"/>
    <property type="match status" value="1"/>
</dbReference>
<dbReference type="InterPro" id="IPR034457">
    <property type="entry name" value="Organic_radical-activating"/>
</dbReference>
<keyword evidence="5" id="KW-0408">Iron</keyword>
<dbReference type="EMBL" id="LT841358">
    <property type="protein sequence ID" value="SMH72056.1"/>
    <property type="molecule type" value="Genomic_DNA"/>
</dbReference>
<dbReference type="Proteomes" id="UP000230607">
    <property type="component" value="Chromosome 1"/>
</dbReference>
<dbReference type="SUPFAM" id="SSF102114">
    <property type="entry name" value="Radical SAM enzymes"/>
    <property type="match status" value="1"/>
</dbReference>
<dbReference type="InterPro" id="IPR011335">
    <property type="entry name" value="Restrct_endonuc-II-like"/>
</dbReference>
<name>A0A2H1FH10_9ARCH</name>
<dbReference type="Gene3D" id="3.20.20.70">
    <property type="entry name" value="Aldolase class I"/>
    <property type="match status" value="1"/>
</dbReference>
<keyword evidence="4" id="KW-0479">Metal-binding</keyword>
<dbReference type="SUPFAM" id="SSF52980">
    <property type="entry name" value="Restriction endonuclease-like"/>
    <property type="match status" value="1"/>
</dbReference>
<dbReference type="InterPro" id="IPR030934">
    <property type="entry name" value="Intein_C"/>
</dbReference>
<evidence type="ECO:0000256" key="4">
    <source>
        <dbReference type="ARBA" id="ARBA00022723"/>
    </source>
</evidence>
<dbReference type="GO" id="GO:0046872">
    <property type="term" value="F:metal ion binding"/>
    <property type="evidence" value="ECO:0007669"/>
    <property type="project" value="UniProtKB-KW"/>
</dbReference>
<dbReference type="PROSITE" id="PS50818">
    <property type="entry name" value="INTEIN_C_TER"/>
    <property type="match status" value="1"/>
</dbReference>
<organism evidence="9 10">
    <name type="scientific">Candidatus Nitrosotalea okcheonensis</name>
    <dbReference type="NCBI Taxonomy" id="1903276"/>
    <lineage>
        <taxon>Archaea</taxon>
        <taxon>Nitrososphaerota</taxon>
        <taxon>Nitrososphaeria</taxon>
        <taxon>Nitrosotaleales</taxon>
        <taxon>Nitrosotaleaceae</taxon>
        <taxon>Nitrosotalea</taxon>
    </lineage>
</organism>
<dbReference type="InterPro" id="IPR058240">
    <property type="entry name" value="rSAM_sf"/>
</dbReference>
<evidence type="ECO:0000313" key="10">
    <source>
        <dbReference type="Proteomes" id="UP000230607"/>
    </source>
</evidence>
<dbReference type="PANTHER" id="PTHR30352">
    <property type="entry name" value="PYRUVATE FORMATE-LYASE-ACTIVATING ENZYME"/>
    <property type="match status" value="1"/>
</dbReference>
<evidence type="ECO:0000259" key="7">
    <source>
        <dbReference type="SMART" id="SM00306"/>
    </source>
</evidence>
<dbReference type="GO" id="GO:0003824">
    <property type="term" value="F:catalytic activity"/>
    <property type="evidence" value="ECO:0007669"/>
    <property type="project" value="InterPro"/>
</dbReference>
<dbReference type="SMART" id="SM00952">
    <property type="entry name" value="RAP"/>
    <property type="match status" value="1"/>
</dbReference>
<reference evidence="10" key="1">
    <citation type="submission" date="2017-03" db="EMBL/GenBank/DDBJ databases">
        <authorList>
            <person name="Herbold C."/>
        </authorList>
    </citation>
    <scope>NUCLEOTIDE SEQUENCE [LARGE SCALE GENOMIC DNA]</scope>
</reference>
<protein>
    <submittedName>
        <fullName evidence="9">Uncharacterized protein</fullName>
    </submittedName>
</protein>
<dbReference type="InterPro" id="IPR003587">
    <property type="entry name" value="Hint_dom_N"/>
</dbReference>
<dbReference type="PROSITE" id="PS50817">
    <property type="entry name" value="INTEIN_N_TER"/>
    <property type="match status" value="1"/>
</dbReference>
<dbReference type="InterPro" id="IPR006141">
    <property type="entry name" value="Intein_N"/>
</dbReference>
<evidence type="ECO:0000256" key="6">
    <source>
        <dbReference type="ARBA" id="ARBA00023014"/>
    </source>
</evidence>
<dbReference type="CDD" id="cd01335">
    <property type="entry name" value="Radical_SAM"/>
    <property type="match status" value="1"/>
</dbReference>
<dbReference type="AlphaFoldDB" id="A0A2H1FH10"/>
<dbReference type="GO" id="GO:0016539">
    <property type="term" value="P:intein-mediated protein splicing"/>
    <property type="evidence" value="ECO:0007669"/>
    <property type="project" value="InterPro"/>
</dbReference>
<dbReference type="InterPro" id="IPR036844">
    <property type="entry name" value="Hint_dom_sf"/>
</dbReference>
<dbReference type="InterPro" id="IPR013584">
    <property type="entry name" value="RAP"/>
</dbReference>
<dbReference type="NCBIfam" id="TIGR04337">
    <property type="entry name" value="AmmeMemoSam_rS"/>
    <property type="match status" value="1"/>
</dbReference>
<accession>A0A2H1FH10</accession>
<feature type="domain" description="Hint" evidence="7">
    <location>
        <begin position="86"/>
        <end position="183"/>
    </location>
</feature>
<keyword evidence="3" id="KW-0949">S-adenosyl-L-methionine</keyword>
<dbReference type="Gene3D" id="3.40.960.10">
    <property type="entry name" value="VSR Endonuclease"/>
    <property type="match status" value="1"/>
</dbReference>
<comment type="cofactor">
    <cofactor evidence="1">
        <name>[4Fe-4S] cluster</name>
        <dbReference type="ChEBI" id="CHEBI:49883"/>
    </cofactor>
</comment>
<evidence type="ECO:0000313" key="9">
    <source>
        <dbReference type="EMBL" id="SMH72056.1"/>
    </source>
</evidence>
<dbReference type="CDD" id="cd00081">
    <property type="entry name" value="Hint"/>
    <property type="match status" value="1"/>
</dbReference>
<keyword evidence="2" id="KW-0004">4Fe-4S</keyword>
<keyword evidence="10" id="KW-1185">Reference proteome</keyword>
<dbReference type="SUPFAM" id="SSF51294">
    <property type="entry name" value="Hedgehog/intein (Hint) domain"/>
    <property type="match status" value="1"/>
</dbReference>
<proteinExistence type="predicted"/>
<evidence type="ECO:0000256" key="1">
    <source>
        <dbReference type="ARBA" id="ARBA00001966"/>
    </source>
</evidence>
<dbReference type="Pfam" id="PF14890">
    <property type="entry name" value="Intein_splicing"/>
    <property type="match status" value="1"/>
</dbReference>
<evidence type="ECO:0000259" key="8">
    <source>
        <dbReference type="SMART" id="SM00952"/>
    </source>
</evidence>
<keyword evidence="6" id="KW-0411">Iron-sulfur</keyword>
<gene>
    <name evidence="9" type="ORF">NCS_11868</name>
</gene>
<sequence length="706" mass="81378">MTAKEAILYQKLPNDKVKCTACARYCEIGKDQIGLCGIRANNSGKLDLLAYGKVITGHVDPIEKKPVTHYRPGTNIFSIATTGCNWLCQPKGTKILMANGSKKSIEKITRGDKVWSYNVEGNFEIVPNVVTHAGSRFAELLEVRYGSRGHGKLYLTREHPVFTTNGWKTAETLEAGDKIIKVWYQNTKVWREKRLNLIQKSKFSCKNCDQVIVGIDEWNRHRGVCYLKEYEIPKEIRMKYSIRMKANNPMHDPIIAKKAHETSKAKFMKDSSHGWHKNAERLRKWLHTHPSESQKLLYDLLDQMSIKYEKEYRVKIEEYVEGSKSFYIADAAIIEAKIDIEIDGWWHYNSEKTQQTDKIRDKTLAANGWKTIRISGRQIYSHPDEVEALILEYVSPLVRKNKKTWMDVKQVKYTGKTTQVFSFECIPNHNYVGDGILLHNCQYCQNYDISQRRKIEGTDMTPQEVVDLAIKSGSEGIAYTYNQPSIFIEFARDCGVIARKNGLFNIFVSNGYDTPETVNMMNEFLDCITVDFKGNAEPQFSRKYIGIPDPQPIFDTLKEIHRKTKIHVEITDLVVPQVGDNLESAKKLCQFIYDEFGPDMPIHFLRFHPDYKMMDFEPTPISTLEKHHTIAKQIGLNYAYLGNVSGHPLENTHCPQCKKIVVKRYGFDIQGWYLDDNNNCNFCGTKIAIDGKLSKNYKQSRFQFVL</sequence>
<evidence type="ECO:0000256" key="3">
    <source>
        <dbReference type="ARBA" id="ARBA00022691"/>
    </source>
</evidence>
<dbReference type="SMART" id="SM00306">
    <property type="entry name" value="HintN"/>
    <property type="match status" value="1"/>
</dbReference>
<evidence type="ECO:0000256" key="2">
    <source>
        <dbReference type="ARBA" id="ARBA00022485"/>
    </source>
</evidence>
<dbReference type="NCBIfam" id="TIGR01443">
    <property type="entry name" value="intein_Cterm"/>
    <property type="match status" value="1"/>
</dbReference>